<dbReference type="InterPro" id="IPR012901">
    <property type="entry name" value="CARME"/>
</dbReference>
<dbReference type="GO" id="GO:0030735">
    <property type="term" value="F:carnosine N-methyltransferase activity"/>
    <property type="evidence" value="ECO:0007669"/>
    <property type="project" value="UniProtKB-EC"/>
</dbReference>
<feature type="region of interest" description="Disordered" evidence="6">
    <location>
        <begin position="1"/>
        <end position="24"/>
    </location>
</feature>
<keyword evidence="4" id="KW-0808">Transferase</keyword>
<keyword evidence="7" id="KW-0472">Membrane</keyword>
<protein>
    <recommendedName>
        <fullName evidence="2">carnosine N-methyltransferase</fullName>
        <ecNumber evidence="2">2.1.1.22</ecNumber>
    </recommendedName>
</protein>
<proteinExistence type="inferred from homology"/>
<keyword evidence="3" id="KW-0489">Methyltransferase</keyword>
<comment type="similarity">
    <text evidence="1">Belongs to the carnosine N-methyltransferase family.</text>
</comment>
<evidence type="ECO:0000256" key="1">
    <source>
        <dbReference type="ARBA" id="ARBA00010086"/>
    </source>
</evidence>
<reference evidence="9" key="1">
    <citation type="submission" date="2021-01" db="EMBL/GenBank/DDBJ databases">
        <authorList>
            <person name="Corre E."/>
            <person name="Pelletier E."/>
            <person name="Niang G."/>
            <person name="Scheremetjew M."/>
            <person name="Finn R."/>
            <person name="Kale V."/>
            <person name="Holt S."/>
            <person name="Cochrane G."/>
            <person name="Meng A."/>
            <person name="Brown T."/>
            <person name="Cohen L."/>
        </authorList>
    </citation>
    <scope>NUCLEOTIDE SEQUENCE</scope>
    <source>
        <strain evidence="9">10249 10 AB</strain>
    </source>
</reference>
<dbReference type="InterPro" id="IPR029063">
    <property type="entry name" value="SAM-dependent_MTases_sf"/>
</dbReference>
<evidence type="ECO:0000256" key="5">
    <source>
        <dbReference type="ARBA" id="ARBA00022691"/>
    </source>
</evidence>
<dbReference type="GO" id="GO:0032259">
    <property type="term" value="P:methylation"/>
    <property type="evidence" value="ECO:0007669"/>
    <property type="project" value="UniProtKB-KW"/>
</dbReference>
<name>A0A6U9WD06_9STRA</name>
<keyword evidence="7" id="KW-0812">Transmembrane</keyword>
<feature type="region of interest" description="Disordered" evidence="6">
    <location>
        <begin position="68"/>
        <end position="91"/>
    </location>
</feature>
<sequence>MKADAECTLGKKTRMTTLPTSSSSSDRIFGMGGKDCNTVFLGAVVILAVGVLLKSLLVLRTKGCPPLQRPLSDGSSSAQSSPSTPSSSPSTVPFVFLRDASYGQKPIGKILQSVVQSYQKENSQALYGLSTMLDQAIDAEANGRGRLQKNWNNRKNKPKLLSAKIERRIQRTAACLEHDERILVKLLGNFSYVLALPDVEVYGNDVDENSTEIIEEETLPTGKNTKYRLPERKKKAMNESETHSYDSATQIWAHLVRDWTIEGRTIRHIIYDWCHQQMEIYCQKTNATVLVPGAGMGRLAYDLYQKGYNVEANELSPSMAAAASSVLRNQIGGNFHPYVLDGMANEVDSERRFDSVHFPDIPIQTIVSTSGDNDPSLDNCVDCGSLSYTVGNFVGNDDFYYSRQRVGQFDTVVTCFFIDTATNIYEYLETIHELLRPGIGVWINVGPVQWHHNAVLRPSVDELKDLIEASGWNIQVWSIDSAPVSYRDESGSHFLPRSTSYNGYHPLRFVATPSR</sequence>
<feature type="compositionally biased region" description="Low complexity" evidence="6">
    <location>
        <begin position="70"/>
        <end position="90"/>
    </location>
</feature>
<dbReference type="Pfam" id="PF07942">
    <property type="entry name" value="CARME"/>
    <property type="match status" value="1"/>
</dbReference>
<dbReference type="EMBL" id="HBIX01003942">
    <property type="protein sequence ID" value="CAE0710344.1"/>
    <property type="molecule type" value="Transcribed_RNA"/>
</dbReference>
<dbReference type="EC" id="2.1.1.22" evidence="2"/>
<evidence type="ECO:0000256" key="7">
    <source>
        <dbReference type="SAM" id="Phobius"/>
    </source>
</evidence>
<dbReference type="SUPFAM" id="SSF53335">
    <property type="entry name" value="S-adenosyl-L-methionine-dependent methyltransferases"/>
    <property type="match status" value="1"/>
</dbReference>
<feature type="transmembrane region" description="Helical" evidence="7">
    <location>
        <begin position="39"/>
        <end position="59"/>
    </location>
</feature>
<evidence type="ECO:0000256" key="4">
    <source>
        <dbReference type="ARBA" id="ARBA00022679"/>
    </source>
</evidence>
<keyword evidence="5" id="KW-0949">S-adenosyl-L-methionine</keyword>
<organism evidence="9">
    <name type="scientific">Pseudo-nitzschia australis</name>
    <dbReference type="NCBI Taxonomy" id="44445"/>
    <lineage>
        <taxon>Eukaryota</taxon>
        <taxon>Sar</taxon>
        <taxon>Stramenopiles</taxon>
        <taxon>Ochrophyta</taxon>
        <taxon>Bacillariophyta</taxon>
        <taxon>Bacillariophyceae</taxon>
        <taxon>Bacillariophycidae</taxon>
        <taxon>Bacillariales</taxon>
        <taxon>Bacillariaceae</taxon>
        <taxon>Pseudo-nitzschia</taxon>
    </lineage>
</organism>
<evidence type="ECO:0000256" key="3">
    <source>
        <dbReference type="ARBA" id="ARBA00022603"/>
    </source>
</evidence>
<accession>A0A6U9WD06</accession>
<feature type="compositionally biased region" description="Polar residues" evidence="6">
    <location>
        <begin position="15"/>
        <end position="24"/>
    </location>
</feature>
<evidence type="ECO:0000313" key="8">
    <source>
        <dbReference type="EMBL" id="CAE0710344.1"/>
    </source>
</evidence>
<keyword evidence="7" id="KW-1133">Transmembrane helix</keyword>
<dbReference type="Gene3D" id="3.40.50.150">
    <property type="entry name" value="Vaccinia Virus protein VP39"/>
    <property type="match status" value="1"/>
</dbReference>
<dbReference type="EMBL" id="HBIX01003945">
    <property type="protein sequence ID" value="CAE0710347.1"/>
    <property type="molecule type" value="Transcribed_RNA"/>
</dbReference>
<gene>
    <name evidence="8" type="ORF">PAUS00366_LOCUS3071</name>
    <name evidence="9" type="ORF">PAUS00366_LOCUS3074</name>
</gene>
<evidence type="ECO:0000313" key="9">
    <source>
        <dbReference type="EMBL" id="CAE0710347.1"/>
    </source>
</evidence>
<dbReference type="SMART" id="SM01296">
    <property type="entry name" value="N2227"/>
    <property type="match status" value="1"/>
</dbReference>
<evidence type="ECO:0000256" key="2">
    <source>
        <dbReference type="ARBA" id="ARBA00012003"/>
    </source>
</evidence>
<dbReference type="AlphaFoldDB" id="A0A6U9WD06"/>
<dbReference type="PANTHER" id="PTHR12303:SF6">
    <property type="entry name" value="CARNOSINE N-METHYLTRANSFERASE"/>
    <property type="match status" value="1"/>
</dbReference>
<dbReference type="PANTHER" id="PTHR12303">
    <property type="entry name" value="CARNOSINE N-METHYLTRANSFERASE"/>
    <property type="match status" value="1"/>
</dbReference>
<evidence type="ECO:0000256" key="6">
    <source>
        <dbReference type="SAM" id="MobiDB-lite"/>
    </source>
</evidence>